<dbReference type="AlphaFoldDB" id="A0A383E9R0"/>
<reference evidence="2" key="1">
    <citation type="submission" date="2018-05" db="EMBL/GenBank/DDBJ databases">
        <authorList>
            <person name="Lanie J.A."/>
            <person name="Ng W.-L."/>
            <person name="Kazmierczak K.M."/>
            <person name="Andrzejewski T.M."/>
            <person name="Davidsen T.M."/>
            <person name="Wayne K.J."/>
            <person name="Tettelin H."/>
            <person name="Glass J.I."/>
            <person name="Rusch D."/>
            <person name="Podicherti R."/>
            <person name="Tsui H.-C.T."/>
            <person name="Winkler M.E."/>
        </authorList>
    </citation>
    <scope>NUCLEOTIDE SEQUENCE</scope>
</reference>
<organism evidence="2">
    <name type="scientific">marine metagenome</name>
    <dbReference type="NCBI Taxonomy" id="408172"/>
    <lineage>
        <taxon>unclassified sequences</taxon>
        <taxon>metagenomes</taxon>
        <taxon>ecological metagenomes</taxon>
    </lineage>
</organism>
<feature type="non-terminal residue" evidence="2">
    <location>
        <position position="1"/>
    </location>
</feature>
<protein>
    <submittedName>
        <fullName evidence="2">Uncharacterized protein</fullName>
    </submittedName>
</protein>
<accession>A0A383E9R0</accession>
<proteinExistence type="predicted"/>
<feature type="region of interest" description="Disordered" evidence="1">
    <location>
        <begin position="1"/>
        <end position="49"/>
    </location>
</feature>
<feature type="non-terminal residue" evidence="2">
    <location>
        <position position="49"/>
    </location>
</feature>
<dbReference type="EMBL" id="UINC01224120">
    <property type="protein sequence ID" value="SVE53602.1"/>
    <property type="molecule type" value="Genomic_DNA"/>
</dbReference>
<gene>
    <name evidence="2" type="ORF">METZ01_LOCUS506456</name>
</gene>
<evidence type="ECO:0000256" key="1">
    <source>
        <dbReference type="SAM" id="MobiDB-lite"/>
    </source>
</evidence>
<name>A0A383E9R0_9ZZZZ</name>
<evidence type="ECO:0000313" key="2">
    <source>
        <dbReference type="EMBL" id="SVE53602.1"/>
    </source>
</evidence>
<feature type="compositionally biased region" description="Basic residues" evidence="1">
    <location>
        <begin position="1"/>
        <end position="11"/>
    </location>
</feature>
<sequence>DHRPGHDRRPRPGVGRGSTRDGRRPPGTQRWGHRPDGTTRGADPAGGIM</sequence>